<sequence>MFMRLTTPFTALKNATSDIWRMHDFNYQLPKDSRQDYWEKECIDHPTSSHCKVY</sequence>
<dbReference type="EMBL" id="JAEPLE010000001">
    <property type="protein sequence ID" value="MBO6987582.1"/>
    <property type="molecule type" value="Genomic_DNA"/>
</dbReference>
<proteinExistence type="predicted"/>
<gene>
    <name evidence="1" type="ORF">JJ833_01830</name>
</gene>
<protein>
    <submittedName>
        <fullName evidence="1">Uncharacterized protein</fullName>
    </submittedName>
</protein>
<comment type="caution">
    <text evidence="1">The sequence shown here is derived from an EMBL/GenBank/DDBJ whole genome shotgun (WGS) entry which is preliminary data.</text>
</comment>
<accession>A0A9D9BX42</accession>
<name>A0A9D9BX42_PROMR</name>
<evidence type="ECO:0000313" key="1">
    <source>
        <dbReference type="EMBL" id="MBO6987582.1"/>
    </source>
</evidence>
<dbReference type="AlphaFoldDB" id="A0A9D9BX42"/>
<organism evidence="1">
    <name type="scientific">Prochlorococcus marinus XMU1424</name>
    <dbReference type="NCBI Taxonomy" id="2774497"/>
    <lineage>
        <taxon>Bacteria</taxon>
        <taxon>Bacillati</taxon>
        <taxon>Cyanobacteriota</taxon>
        <taxon>Cyanophyceae</taxon>
        <taxon>Synechococcales</taxon>
        <taxon>Prochlorococcaceae</taxon>
        <taxon>Prochlorococcus</taxon>
    </lineage>
</organism>
<reference evidence="1" key="1">
    <citation type="journal article" date="2021" name="Front. Mar. Sci.">
        <title>Genomes of Diverse Isolates of Prochlorococcus High-Light-Adapted Clade II in the Western Pacific Ocean.</title>
        <authorList>
            <person name="Yan W."/>
            <person name="Feng X."/>
            <person name="Zhang W."/>
            <person name="Nawaz M.Z."/>
            <person name="Luo T."/>
            <person name="Zhang R."/>
            <person name="Jiao N."/>
        </authorList>
    </citation>
    <scope>NUCLEOTIDE SEQUENCE</scope>
    <source>
        <strain evidence="1">XMU1424</strain>
    </source>
</reference>